<comment type="caution">
    <text evidence="3">The sequence shown here is derived from an EMBL/GenBank/DDBJ whole genome shotgun (WGS) entry which is preliminary data.</text>
</comment>
<dbReference type="Proteomes" id="UP001160390">
    <property type="component" value="Unassembled WGS sequence"/>
</dbReference>
<reference evidence="3" key="1">
    <citation type="submission" date="2023-01" db="EMBL/GenBank/DDBJ databases">
        <authorList>
            <person name="Piombo E."/>
        </authorList>
    </citation>
    <scope>NUCLEOTIDE SEQUENCE</scope>
</reference>
<organism evidence="3 4">
    <name type="scientific">Clonostachys chloroleuca</name>
    <dbReference type="NCBI Taxonomy" id="1926264"/>
    <lineage>
        <taxon>Eukaryota</taxon>
        <taxon>Fungi</taxon>
        <taxon>Dikarya</taxon>
        <taxon>Ascomycota</taxon>
        <taxon>Pezizomycotina</taxon>
        <taxon>Sordariomycetes</taxon>
        <taxon>Hypocreomycetidae</taxon>
        <taxon>Hypocreales</taxon>
        <taxon>Bionectriaceae</taxon>
        <taxon>Clonostachys</taxon>
    </lineage>
</organism>
<keyword evidence="1" id="KW-0521">NADP</keyword>
<dbReference type="InterPro" id="IPR001810">
    <property type="entry name" value="F-box_dom"/>
</dbReference>
<evidence type="ECO:0000256" key="1">
    <source>
        <dbReference type="ARBA" id="ARBA00022857"/>
    </source>
</evidence>
<evidence type="ECO:0000259" key="2">
    <source>
        <dbReference type="PROSITE" id="PS50181"/>
    </source>
</evidence>
<dbReference type="PROSITE" id="PS00061">
    <property type="entry name" value="ADH_SHORT"/>
    <property type="match status" value="1"/>
</dbReference>
<dbReference type="PANTHER" id="PTHR45458">
    <property type="entry name" value="SHORT-CHAIN DEHYDROGENASE/REDUCTASE SDR"/>
    <property type="match status" value="1"/>
</dbReference>
<evidence type="ECO:0000313" key="4">
    <source>
        <dbReference type="Proteomes" id="UP001160390"/>
    </source>
</evidence>
<dbReference type="SUPFAM" id="SSF51735">
    <property type="entry name" value="NAD(P)-binding Rossmann-fold domains"/>
    <property type="match status" value="1"/>
</dbReference>
<dbReference type="AlphaFoldDB" id="A0AA35Q2G2"/>
<dbReference type="CDD" id="cd09917">
    <property type="entry name" value="F-box_SF"/>
    <property type="match status" value="1"/>
</dbReference>
<dbReference type="InterPro" id="IPR002347">
    <property type="entry name" value="SDR_fam"/>
</dbReference>
<feature type="domain" description="F-box" evidence="2">
    <location>
        <begin position="1"/>
        <end position="48"/>
    </location>
</feature>
<dbReference type="InterPro" id="IPR036291">
    <property type="entry name" value="NAD(P)-bd_dom_sf"/>
</dbReference>
<accession>A0AA35Q2G2</accession>
<dbReference type="InterPro" id="IPR036047">
    <property type="entry name" value="F-box-like_dom_sf"/>
</dbReference>
<dbReference type="Pfam" id="PF00106">
    <property type="entry name" value="adh_short"/>
    <property type="match status" value="1"/>
</dbReference>
<gene>
    <name evidence="3" type="ORF">CCHLO57077_00008309</name>
</gene>
<name>A0AA35Q2G2_9HYPO</name>
<dbReference type="PROSITE" id="PS50181">
    <property type="entry name" value="FBOX"/>
    <property type="match status" value="1"/>
</dbReference>
<dbReference type="SUPFAM" id="SSF55729">
    <property type="entry name" value="Acyl-CoA N-acyltransferases (Nat)"/>
    <property type="match status" value="1"/>
</dbReference>
<dbReference type="PANTHER" id="PTHR45458:SF1">
    <property type="entry name" value="SHORT CHAIN DEHYDROGENASE"/>
    <property type="match status" value="1"/>
</dbReference>
<dbReference type="EMBL" id="CABFNP030000799">
    <property type="protein sequence ID" value="CAI6087809.1"/>
    <property type="molecule type" value="Genomic_DNA"/>
</dbReference>
<dbReference type="Gene3D" id="3.40.630.30">
    <property type="match status" value="1"/>
</dbReference>
<dbReference type="GO" id="GO:0016616">
    <property type="term" value="F:oxidoreductase activity, acting on the CH-OH group of donors, NAD or NADP as acceptor"/>
    <property type="evidence" value="ECO:0007669"/>
    <property type="project" value="TreeGrafter"/>
</dbReference>
<dbReference type="SUPFAM" id="SSF81383">
    <property type="entry name" value="F-box domain"/>
    <property type="match status" value="1"/>
</dbReference>
<protein>
    <recommendedName>
        <fullName evidence="2">F-box domain-containing protein</fullName>
    </recommendedName>
</protein>
<dbReference type="InterPro" id="IPR016181">
    <property type="entry name" value="Acyl_CoA_acyltransferase"/>
</dbReference>
<dbReference type="InterPro" id="IPR052184">
    <property type="entry name" value="SDR_enzymes"/>
</dbReference>
<proteinExistence type="predicted"/>
<dbReference type="PRINTS" id="PR00081">
    <property type="entry name" value="GDHRDH"/>
</dbReference>
<sequence length="914" mass="103778">MSLQDFPDELLVLIIPFVDPIALISLSQANRHLRQLIQPTKRHFIERLLVLECLEAHGGPYLDVRLRNFSLHPSASDELKDMRWACAGCLKLRSHRHFNNKALYRLRYKKPTPKTNSAESLALTSWVASMRGVKSAQKHRFSAQPEERSLRRHRGLYSGSYTDETIEKWYHWLRRNGVERVEGWDLQDMDLDDFRGIARYWGRMPSLQEYHKYLDDSRNHGFARLKRLCNECLFQDGRLQRIKNGRAGLALTPMQPSRRVYYYSALDRWLPGFSDGLDHKRPLVRIPRLLESGPVPFSEPWTLYMVRCAGCEQWKELRTFRLSVCGARWSPTKTRAAVNRHTQGSVQLDGARCHACFAKENGTERFGEELMRWISEVIDEQLRRHLLALSWGYRRLKANKERPAIRVQEVKEILKGVHLELDVDAAEIDEAVNGWITRYPQVKNMWDEARARDVSRSLIREASLDVWIERFQDIVNYWFWMKAIREEIQQKPGHLVDWALHGRDDEELAVTKPKRKRSYAPRPTPIVMETNPKTWVIVGASRGIGLELVKQLLERGEQVVAAVRKLSAAPKLFDLIESQKAQDRCTVEQCDIASDESISKFVGKISDAVNNKRMTLGNVVLNAGVLQYPNRATELSFADFALHLHTNTIGPIICAQKLLNISIDAPPPKIIFISSDSGSASQFLEFEDGFGAYAASKSALNQMIRHMAAELGRSEQRKRETVVLALHPGEVATDMADIQLSWEVKGSISPAESVAGMLGVIAEKGEADSEKSLDNVILFAKWSHPVDPGEDYVEPPWIFPEGIDLDTLAAWTAQAAEAESRAVGSTPCYRLSFTATDPSHGGRGAGSLLLQWGIRQSNKSGSPLYLESTEEAAAFYKKNGLIACEVISLPIRIDGNSETQTYKEIVFTYHPTVE</sequence>
<evidence type="ECO:0000313" key="3">
    <source>
        <dbReference type="EMBL" id="CAI6087809.1"/>
    </source>
</evidence>
<keyword evidence="4" id="KW-1185">Reference proteome</keyword>
<dbReference type="Gene3D" id="3.40.50.720">
    <property type="entry name" value="NAD(P)-binding Rossmann-like Domain"/>
    <property type="match status" value="1"/>
</dbReference>
<dbReference type="InterPro" id="IPR020904">
    <property type="entry name" value="Sc_DH/Rdtase_CS"/>
</dbReference>